<gene>
    <name evidence="2" type="ORF">BDV23DRAFT_4090</name>
</gene>
<dbReference type="AlphaFoldDB" id="A0A5N7CSX5"/>
<feature type="chain" id="PRO_5024905176" evidence="1">
    <location>
        <begin position="18"/>
        <end position="111"/>
    </location>
</feature>
<evidence type="ECO:0000313" key="2">
    <source>
        <dbReference type="EMBL" id="KAE8396718.1"/>
    </source>
</evidence>
<dbReference type="Proteomes" id="UP000326877">
    <property type="component" value="Unassembled WGS sequence"/>
</dbReference>
<feature type="signal peptide" evidence="1">
    <location>
        <begin position="1"/>
        <end position="17"/>
    </location>
</feature>
<proteinExistence type="predicted"/>
<organism evidence="2">
    <name type="scientific">Petromyces alliaceus</name>
    <name type="common">Aspergillus alliaceus</name>
    <dbReference type="NCBI Taxonomy" id="209559"/>
    <lineage>
        <taxon>Eukaryota</taxon>
        <taxon>Fungi</taxon>
        <taxon>Dikarya</taxon>
        <taxon>Ascomycota</taxon>
        <taxon>Pezizomycotina</taxon>
        <taxon>Eurotiomycetes</taxon>
        <taxon>Eurotiomycetidae</taxon>
        <taxon>Eurotiales</taxon>
        <taxon>Aspergillaceae</taxon>
        <taxon>Aspergillus</taxon>
        <taxon>Aspergillus subgen. Circumdati</taxon>
    </lineage>
</organism>
<accession>A0A5N7CSX5</accession>
<protein>
    <submittedName>
        <fullName evidence="2">Uncharacterized protein</fullName>
    </submittedName>
</protein>
<evidence type="ECO:0000256" key="1">
    <source>
        <dbReference type="SAM" id="SignalP"/>
    </source>
</evidence>
<reference evidence="2" key="1">
    <citation type="submission" date="2019-04" db="EMBL/GenBank/DDBJ databases">
        <title>Friends and foes A comparative genomics studyof 23 Aspergillus species from section Flavi.</title>
        <authorList>
            <consortium name="DOE Joint Genome Institute"/>
            <person name="Kjaerbolling I."/>
            <person name="Vesth T."/>
            <person name="Frisvad J.C."/>
            <person name="Nybo J.L."/>
            <person name="Theobald S."/>
            <person name="Kildgaard S."/>
            <person name="Isbrandt T."/>
            <person name="Kuo A."/>
            <person name="Sato A."/>
            <person name="Lyhne E.K."/>
            <person name="Kogle M.E."/>
            <person name="Wiebenga A."/>
            <person name="Kun R.S."/>
            <person name="Lubbers R.J."/>
            <person name="Makela M.R."/>
            <person name="Barry K."/>
            <person name="Chovatia M."/>
            <person name="Clum A."/>
            <person name="Daum C."/>
            <person name="Haridas S."/>
            <person name="He G."/>
            <person name="LaButti K."/>
            <person name="Lipzen A."/>
            <person name="Mondo S."/>
            <person name="Riley R."/>
            <person name="Salamov A."/>
            <person name="Simmons B.A."/>
            <person name="Magnuson J.K."/>
            <person name="Henrissat B."/>
            <person name="Mortensen U.H."/>
            <person name="Larsen T.O."/>
            <person name="Devries R.P."/>
            <person name="Grigoriev I.V."/>
            <person name="Machida M."/>
            <person name="Baker S.E."/>
            <person name="Andersen M.R."/>
        </authorList>
    </citation>
    <scope>NUCLEOTIDE SEQUENCE [LARGE SCALE GENOMIC DNA]</scope>
    <source>
        <strain evidence="2">IBT 14317</strain>
    </source>
</reference>
<keyword evidence="1" id="KW-0732">Signal</keyword>
<dbReference type="EMBL" id="ML735214">
    <property type="protein sequence ID" value="KAE8396718.1"/>
    <property type="molecule type" value="Genomic_DNA"/>
</dbReference>
<dbReference type="OrthoDB" id="16464at2759"/>
<name>A0A5N7CSX5_PETAA</name>
<sequence length="111" mass="12105">MVAALLVIYNILSLVPSGSVLERWYVLALIFFLSDHEQHCVFRLLHYLHVNDLSLALTALHTASSMFTMSPLIGLEIQGANTGYGSHSRQLLVTFTTCCHPTPCTGTASVG</sequence>